<keyword evidence="3" id="KW-1185">Reference proteome</keyword>
<feature type="transmembrane region" description="Helical" evidence="1">
    <location>
        <begin position="21"/>
        <end position="42"/>
    </location>
</feature>
<keyword evidence="1" id="KW-0472">Membrane</keyword>
<evidence type="ECO:0000256" key="1">
    <source>
        <dbReference type="SAM" id="Phobius"/>
    </source>
</evidence>
<keyword evidence="1" id="KW-0812">Transmembrane</keyword>
<dbReference type="EMBL" id="JBAWKB010000001">
    <property type="protein sequence ID" value="MFH6770736.1"/>
    <property type="molecule type" value="Genomic_DNA"/>
</dbReference>
<organism evidence="2 3">
    <name type="scientific">Gaetbulibacter aestuarii</name>
    <dbReference type="NCBI Taxonomy" id="1502358"/>
    <lineage>
        <taxon>Bacteria</taxon>
        <taxon>Pseudomonadati</taxon>
        <taxon>Bacteroidota</taxon>
        <taxon>Flavobacteriia</taxon>
        <taxon>Flavobacteriales</taxon>
        <taxon>Flavobacteriaceae</taxon>
        <taxon>Gaetbulibacter</taxon>
    </lineage>
</organism>
<comment type="caution">
    <text evidence="2">The sequence shown here is derived from an EMBL/GenBank/DDBJ whole genome shotgun (WGS) entry which is preliminary data.</text>
</comment>
<reference evidence="2 3" key="1">
    <citation type="submission" date="2024-02" db="EMBL/GenBank/DDBJ databases">
        <title>A Gaetbulibacter species isolated from tidal flats and genomic insights of their niches.</title>
        <authorList>
            <person name="Ye Y."/>
        </authorList>
    </citation>
    <scope>NUCLEOTIDE SEQUENCE [LARGE SCALE GENOMIC DNA]</scope>
    <source>
        <strain evidence="2 3">KYW382</strain>
    </source>
</reference>
<keyword evidence="1" id="KW-1133">Transmembrane helix</keyword>
<gene>
    <name evidence="2" type="ORF">V8G58_02230</name>
</gene>
<dbReference type="RefSeq" id="WP_344739222.1">
    <property type="nucleotide sequence ID" value="NZ_BAABAY010000001.1"/>
</dbReference>
<evidence type="ECO:0000313" key="2">
    <source>
        <dbReference type="EMBL" id="MFH6770736.1"/>
    </source>
</evidence>
<sequence length="271" mass="31531">MIKIFKNLRQKLLQENKTVGYLKYAIGEIVLVVIGILIALQVNNWNTARKNNQSEVAYLKNLKNDLIKQKQDLKTYKIIERQYFANGEKIKNLYSETQGFEKLDSLFIWLNSMMTRITFRSSNTTFTELSSSGNLNLIHNDALKKNLVAYYQQLERFTSITEKNNTNLVDGTFDKNIFPLTIFGDQYLSNSVKLVINMDSLSQKKMDYSHFKPYISAQLKLPENQLKILNMVNLRIFISYAHVQFYDQIDRTTTALIDSINEEIKAISNHD</sequence>
<dbReference type="InterPro" id="IPR045749">
    <property type="entry name" value="DUF6090"/>
</dbReference>
<proteinExistence type="predicted"/>
<accession>A0ABW7MV87</accession>
<dbReference type="Proteomes" id="UP001610100">
    <property type="component" value="Unassembled WGS sequence"/>
</dbReference>
<dbReference type="Pfam" id="PF19578">
    <property type="entry name" value="DUF6090"/>
    <property type="match status" value="1"/>
</dbReference>
<evidence type="ECO:0000313" key="3">
    <source>
        <dbReference type="Proteomes" id="UP001610100"/>
    </source>
</evidence>
<name>A0ABW7MV87_9FLAO</name>
<protein>
    <submittedName>
        <fullName evidence="2">DUF6090 family protein</fullName>
    </submittedName>
</protein>